<accession>A0A7D5LD83</accession>
<evidence type="ECO:0000313" key="4">
    <source>
        <dbReference type="Proteomes" id="UP000509626"/>
    </source>
</evidence>
<evidence type="ECO:0000259" key="2">
    <source>
        <dbReference type="Pfam" id="PF23951"/>
    </source>
</evidence>
<dbReference type="Pfam" id="PF23951">
    <property type="entry name" value="DUF7282"/>
    <property type="match status" value="1"/>
</dbReference>
<name>A0A7D5LD83_9EURY</name>
<dbReference type="AlphaFoldDB" id="A0A7D5LD83"/>
<feature type="region of interest" description="Disordered" evidence="1">
    <location>
        <begin position="263"/>
        <end position="304"/>
    </location>
</feature>
<evidence type="ECO:0000256" key="1">
    <source>
        <dbReference type="SAM" id="MobiDB-lite"/>
    </source>
</evidence>
<dbReference type="EMBL" id="CP058579">
    <property type="protein sequence ID" value="QLG63870.1"/>
    <property type="molecule type" value="Genomic_DNA"/>
</dbReference>
<sequence length="304" mass="31546">MTKRRTVVSLVAALVVLSVFATAALTVGAQQEDGAQQAEPTGLVVDSIDAPAAVAPNGSITVTATISNPTDGELTEDVAYRLDGEEQDVVRHQEVTVAPGGTGTVEFTLEATNFGTGDYIHGVTTRNSSNLTYLDVTRDALVDFDAQESDGTQVVVESTFVPEGGYVTIHDESLLQGDALGSVVGVSEYLEPGYHQNVTIQLFDVEGAQFEETSLNGSQQLIAMPHRETNNDTTYGFVSSDGAQDGPYTVDGEAVTEASEVTVTSEGATGDGAATGGLAGDGDDADGNETTDEGTPALEPFADR</sequence>
<protein>
    <recommendedName>
        <fullName evidence="2">DUF7282 domain-containing protein</fullName>
    </recommendedName>
</protein>
<keyword evidence="4" id="KW-1185">Reference proteome</keyword>
<dbReference type="Gene3D" id="2.60.40.10">
    <property type="entry name" value="Immunoglobulins"/>
    <property type="match status" value="1"/>
</dbReference>
<evidence type="ECO:0000313" key="3">
    <source>
        <dbReference type="EMBL" id="QLG63870.1"/>
    </source>
</evidence>
<feature type="compositionally biased region" description="Acidic residues" evidence="1">
    <location>
        <begin position="281"/>
        <end position="292"/>
    </location>
</feature>
<dbReference type="OrthoDB" id="239724at2157"/>
<dbReference type="RefSeq" id="WP_179270454.1">
    <property type="nucleotide sequence ID" value="NZ_CP058579.1"/>
</dbReference>
<dbReference type="GeneID" id="56039784"/>
<dbReference type="InterPro" id="IPR055706">
    <property type="entry name" value="Slg1/2_DUF7282"/>
</dbReference>
<feature type="domain" description="DUF7282" evidence="2">
    <location>
        <begin position="141"/>
        <end position="262"/>
    </location>
</feature>
<organism evidence="3 4">
    <name type="scientific">Halorarum salinum</name>
    <dbReference type="NCBI Taxonomy" id="2743089"/>
    <lineage>
        <taxon>Archaea</taxon>
        <taxon>Methanobacteriati</taxon>
        <taxon>Methanobacteriota</taxon>
        <taxon>Stenosarchaea group</taxon>
        <taxon>Halobacteria</taxon>
        <taxon>Halobacteriales</taxon>
        <taxon>Haloferacaceae</taxon>
        <taxon>Halorarum</taxon>
    </lineage>
</organism>
<dbReference type="Proteomes" id="UP000509626">
    <property type="component" value="Chromosome"/>
</dbReference>
<dbReference type="InterPro" id="IPR013783">
    <property type="entry name" value="Ig-like_fold"/>
</dbReference>
<gene>
    <name evidence="3" type="ORF">HUG12_19955</name>
</gene>
<reference evidence="3 4" key="1">
    <citation type="submission" date="2020-06" db="EMBL/GenBank/DDBJ databases">
        <title>NJ-3-1, isolated from saline soil.</title>
        <authorList>
            <person name="Cui H.L."/>
            <person name="Shi X."/>
        </authorList>
    </citation>
    <scope>NUCLEOTIDE SEQUENCE [LARGE SCALE GENOMIC DNA]</scope>
    <source>
        <strain evidence="3 4">NJ-3-1</strain>
    </source>
</reference>
<feature type="compositionally biased region" description="Gly residues" evidence="1">
    <location>
        <begin position="269"/>
        <end position="280"/>
    </location>
</feature>
<proteinExistence type="predicted"/>
<dbReference type="KEGG" id="halu:HUG12_19955"/>